<reference evidence="3 4" key="1">
    <citation type="submission" date="2018-12" db="EMBL/GenBank/DDBJ databases">
        <title>Croceicoccus ponticola sp. nov., a lipolytic bacterium isolated from seawater.</title>
        <authorList>
            <person name="Yoon J.-H."/>
        </authorList>
    </citation>
    <scope>NUCLEOTIDE SEQUENCE [LARGE SCALE GENOMIC DNA]</scope>
    <source>
        <strain evidence="3 4">GM-16</strain>
    </source>
</reference>
<keyword evidence="4" id="KW-1185">Reference proteome</keyword>
<dbReference type="FunFam" id="3.40.50.720:FF:000084">
    <property type="entry name" value="Short-chain dehydrogenase reductase"/>
    <property type="match status" value="1"/>
</dbReference>
<dbReference type="InterPro" id="IPR020904">
    <property type="entry name" value="Sc_DH/Rdtase_CS"/>
</dbReference>
<evidence type="ECO:0000256" key="1">
    <source>
        <dbReference type="ARBA" id="ARBA00006484"/>
    </source>
</evidence>
<sequence>MKDGTGRLSGCTALVTGGLGGIGQAVAKLFAREGAQVWVADLVGEDSERSAAVRGISPAIRYVKLDVTMPDDWKTAARHFPNGLDILVNNAGIAPTGAIGVMEHHDWHRVMTVNATSAFHALTHLGPALGQAGRANGRWASVVNVSSILANVGIAQAGAYAASKGALRSFTKTAAIEFAQSGQPIRVNSIHPGFARTEMTQAGNAAMSDDGNLLDALAAETPMGRIAEPEEIANAILFLASHESSFMTGTELTVDGGWSAR</sequence>
<name>A0A437GVS2_9SPHN</name>
<comment type="similarity">
    <text evidence="1">Belongs to the short-chain dehydrogenases/reductases (SDR) family.</text>
</comment>
<dbReference type="PROSITE" id="PS00061">
    <property type="entry name" value="ADH_SHORT"/>
    <property type="match status" value="1"/>
</dbReference>
<dbReference type="PANTHER" id="PTHR24321:SF8">
    <property type="entry name" value="ESTRADIOL 17-BETA-DEHYDROGENASE 8-RELATED"/>
    <property type="match status" value="1"/>
</dbReference>
<dbReference type="OrthoDB" id="5457012at2"/>
<dbReference type="PRINTS" id="PR00080">
    <property type="entry name" value="SDRFAMILY"/>
</dbReference>
<proteinExistence type="inferred from homology"/>
<organism evidence="3 4">
    <name type="scientific">Croceicoccus ponticola</name>
    <dbReference type="NCBI Taxonomy" id="2217664"/>
    <lineage>
        <taxon>Bacteria</taxon>
        <taxon>Pseudomonadati</taxon>
        <taxon>Pseudomonadota</taxon>
        <taxon>Alphaproteobacteria</taxon>
        <taxon>Sphingomonadales</taxon>
        <taxon>Erythrobacteraceae</taxon>
        <taxon>Croceicoccus</taxon>
    </lineage>
</organism>
<dbReference type="GO" id="GO:0016491">
    <property type="term" value="F:oxidoreductase activity"/>
    <property type="evidence" value="ECO:0007669"/>
    <property type="project" value="UniProtKB-KW"/>
</dbReference>
<gene>
    <name evidence="3" type="ORF">EKN06_15255</name>
</gene>
<dbReference type="PRINTS" id="PR00081">
    <property type="entry name" value="GDHRDH"/>
</dbReference>
<dbReference type="Pfam" id="PF13561">
    <property type="entry name" value="adh_short_C2"/>
    <property type="match status" value="1"/>
</dbReference>
<dbReference type="InterPro" id="IPR036291">
    <property type="entry name" value="NAD(P)-bd_dom_sf"/>
</dbReference>
<evidence type="ECO:0000313" key="4">
    <source>
        <dbReference type="Proteomes" id="UP000283003"/>
    </source>
</evidence>
<dbReference type="PANTHER" id="PTHR24321">
    <property type="entry name" value="DEHYDROGENASES, SHORT CHAIN"/>
    <property type="match status" value="1"/>
</dbReference>
<comment type="caution">
    <text evidence="3">The sequence shown here is derived from an EMBL/GenBank/DDBJ whole genome shotgun (WGS) entry which is preliminary data.</text>
</comment>
<keyword evidence="2" id="KW-0560">Oxidoreductase</keyword>
<dbReference type="Gene3D" id="3.40.50.720">
    <property type="entry name" value="NAD(P)-binding Rossmann-like Domain"/>
    <property type="match status" value="1"/>
</dbReference>
<dbReference type="InterPro" id="IPR002347">
    <property type="entry name" value="SDR_fam"/>
</dbReference>
<evidence type="ECO:0000256" key="2">
    <source>
        <dbReference type="ARBA" id="ARBA00023002"/>
    </source>
</evidence>
<dbReference type="SUPFAM" id="SSF51735">
    <property type="entry name" value="NAD(P)-binding Rossmann-fold domains"/>
    <property type="match status" value="1"/>
</dbReference>
<dbReference type="RefSeq" id="WP_127613771.1">
    <property type="nucleotide sequence ID" value="NZ_RXOL01000013.1"/>
</dbReference>
<dbReference type="AlphaFoldDB" id="A0A437GVS2"/>
<accession>A0A437GVS2</accession>
<evidence type="ECO:0000313" key="3">
    <source>
        <dbReference type="EMBL" id="RVQ64599.1"/>
    </source>
</evidence>
<dbReference type="Proteomes" id="UP000283003">
    <property type="component" value="Unassembled WGS sequence"/>
</dbReference>
<protein>
    <submittedName>
        <fullName evidence="3">SDR family oxidoreductase</fullName>
    </submittedName>
</protein>
<dbReference type="EMBL" id="RXOL01000013">
    <property type="protein sequence ID" value="RVQ64599.1"/>
    <property type="molecule type" value="Genomic_DNA"/>
</dbReference>